<accession>A0A1J1LC42</accession>
<dbReference type="AlphaFoldDB" id="A0A1J1LC42"/>
<keyword evidence="2" id="KW-1185">Reference proteome</keyword>
<protein>
    <submittedName>
        <fullName evidence="1">Uncharacterized protein</fullName>
    </submittedName>
</protein>
<organism evidence="1 2">
    <name type="scientific">Planktothrix tepida PCC 9214</name>
    <dbReference type="NCBI Taxonomy" id="671072"/>
    <lineage>
        <taxon>Bacteria</taxon>
        <taxon>Bacillati</taxon>
        <taxon>Cyanobacteriota</taxon>
        <taxon>Cyanophyceae</taxon>
        <taxon>Oscillatoriophycideae</taxon>
        <taxon>Oscillatoriales</taxon>
        <taxon>Microcoleaceae</taxon>
        <taxon>Planktothrix</taxon>
    </lineage>
</organism>
<dbReference type="EMBL" id="CZDF01000002">
    <property type="protein sequence ID" value="CUR30267.1"/>
    <property type="molecule type" value="Genomic_DNA"/>
</dbReference>
<sequence>MCTVPRNCVINSDRKYIRNLQKRQKTRQNHHVSPELGMILSGLTNIIVNSRLGRLSSNRAKSAVKKILRMYGTEYLEPQHPHQVKGLRLGRFGLIRSFF</sequence>
<name>A0A1J1LC42_9CYAN</name>
<reference evidence="2" key="1">
    <citation type="submission" date="2015-10" db="EMBL/GenBank/DDBJ databases">
        <authorList>
            <person name="Regsiter A."/>
            <person name="william w."/>
        </authorList>
    </citation>
    <scope>NUCLEOTIDE SEQUENCE [LARGE SCALE GENOMIC DNA]</scope>
</reference>
<gene>
    <name evidence="1" type="ORF">PL9214100011</name>
</gene>
<proteinExistence type="predicted"/>
<dbReference type="Proteomes" id="UP000184315">
    <property type="component" value="Unassembled WGS sequence"/>
</dbReference>
<evidence type="ECO:0000313" key="1">
    <source>
        <dbReference type="EMBL" id="CUR30267.1"/>
    </source>
</evidence>
<evidence type="ECO:0000313" key="2">
    <source>
        <dbReference type="Proteomes" id="UP000184315"/>
    </source>
</evidence>